<feature type="region of interest" description="Disordered" evidence="3">
    <location>
        <begin position="87"/>
        <end position="173"/>
    </location>
</feature>
<dbReference type="AlphaFoldDB" id="A0A1L7CW14"/>
<dbReference type="Pfam" id="PF26580">
    <property type="entry name" value="Mtb12_C"/>
    <property type="match status" value="1"/>
</dbReference>
<dbReference type="EMBL" id="CP009248">
    <property type="protein sequence ID" value="APT90000.1"/>
    <property type="molecule type" value="Genomic_DNA"/>
</dbReference>
<evidence type="ECO:0000256" key="2">
    <source>
        <dbReference type="ARBA" id="ARBA00093774"/>
    </source>
</evidence>
<keyword evidence="1" id="KW-0732">Signal</keyword>
<dbReference type="Proteomes" id="UP000185469">
    <property type="component" value="Chromosome"/>
</dbReference>
<evidence type="ECO:0000313" key="6">
    <source>
        <dbReference type="EMBL" id="APT90000.1"/>
    </source>
</evidence>
<comment type="similarity">
    <text evidence="2">Belongs to the MTB12 family.</text>
</comment>
<evidence type="ECO:0000313" key="7">
    <source>
        <dbReference type="Proteomes" id="UP000185469"/>
    </source>
</evidence>
<dbReference type="InterPro" id="IPR058644">
    <property type="entry name" value="Mtb12-like_C"/>
</dbReference>
<accession>A0A1L7CW14</accession>
<name>A0A1L7CW14_9CORY</name>
<feature type="compositionally biased region" description="Low complexity" evidence="3">
    <location>
        <begin position="109"/>
        <end position="137"/>
    </location>
</feature>
<keyword evidence="4" id="KW-0812">Transmembrane</keyword>
<evidence type="ECO:0000256" key="4">
    <source>
        <dbReference type="SAM" id="Phobius"/>
    </source>
</evidence>
<protein>
    <recommendedName>
        <fullName evidence="5">Low molecular weight antigen MTB12-like C-terminal domain-containing protein</fullName>
    </recommendedName>
</protein>
<organism evidence="6 7">
    <name type="scientific">Corynebacterium sphenisci DSM 44792</name>
    <dbReference type="NCBI Taxonomy" id="1437874"/>
    <lineage>
        <taxon>Bacteria</taxon>
        <taxon>Bacillati</taxon>
        <taxon>Actinomycetota</taxon>
        <taxon>Actinomycetes</taxon>
        <taxon>Mycobacteriales</taxon>
        <taxon>Corynebacteriaceae</taxon>
        <taxon>Corynebacterium</taxon>
    </lineage>
</organism>
<reference evidence="6 7" key="1">
    <citation type="submission" date="2014-08" db="EMBL/GenBank/DDBJ databases">
        <title>Complete genome sequence of Corynebacterium sphenisci CECT 5990(T) (=DSM 44792(T)), isolated from healthy wild penguins.</title>
        <authorList>
            <person name="Ruckert C."/>
            <person name="Albersmeier A."/>
            <person name="Winkler A."/>
            <person name="Kalinowski J."/>
        </authorList>
    </citation>
    <scope>NUCLEOTIDE SEQUENCE [LARGE SCALE GENOMIC DNA]</scope>
    <source>
        <strain evidence="6 7">DSM 44792</strain>
    </source>
</reference>
<dbReference type="KEGG" id="csph:CSPHI_01650"/>
<feature type="compositionally biased region" description="Low complexity" evidence="3">
    <location>
        <begin position="153"/>
        <end position="165"/>
    </location>
</feature>
<keyword evidence="4" id="KW-1133">Transmembrane helix</keyword>
<keyword evidence="4" id="KW-0472">Membrane</keyword>
<sequence>MTDKGFDEDYDPAYGGDFAPAEEDYPEEGTRSGEGVHWPTVLAAAGASLLVAALITTLGVVWALRSGDSEDKDATIAMYEQLLAADAKPVSSGSGSTTAADHGTRSGESRTAGRAGSGATRSGDAGRAGSGATLDGVDAAEDPDAVDDGGDAGYVDDGGSADDGANQALAPDWGPVEVDDNMHLLMNQGTADATIAEYLEAGAGGVPTVRDIQARFEAAKLFYSWELDYDSVYIDGDALYADLTLTLSGMGTKPFPIYYLDIDAGWRLSNESLCDLAEQARVECRT</sequence>
<keyword evidence="7" id="KW-1185">Reference proteome</keyword>
<evidence type="ECO:0000259" key="5">
    <source>
        <dbReference type="Pfam" id="PF26580"/>
    </source>
</evidence>
<evidence type="ECO:0000256" key="3">
    <source>
        <dbReference type="SAM" id="MobiDB-lite"/>
    </source>
</evidence>
<feature type="transmembrane region" description="Helical" evidence="4">
    <location>
        <begin position="41"/>
        <end position="64"/>
    </location>
</feature>
<feature type="domain" description="Low molecular weight antigen MTB12-like C-terminal" evidence="5">
    <location>
        <begin position="177"/>
        <end position="284"/>
    </location>
</feature>
<gene>
    <name evidence="6" type="ORF">CSPHI_01650</name>
</gene>
<feature type="compositionally biased region" description="Acidic residues" evidence="3">
    <location>
        <begin position="138"/>
        <end position="150"/>
    </location>
</feature>
<proteinExistence type="inferred from homology"/>
<dbReference type="RefSeq" id="WP_075691204.1">
    <property type="nucleotide sequence ID" value="NZ_CP009248.1"/>
</dbReference>
<dbReference type="OrthoDB" id="4428191at2"/>
<evidence type="ECO:0000256" key="1">
    <source>
        <dbReference type="ARBA" id="ARBA00022729"/>
    </source>
</evidence>
<feature type="region of interest" description="Disordered" evidence="3">
    <location>
        <begin position="1"/>
        <end position="33"/>
    </location>
</feature>